<feature type="binding site" evidence="8">
    <location>
        <position position="283"/>
    </location>
    <ligand>
        <name>Mn(2+)</name>
        <dbReference type="ChEBI" id="CHEBI:29035"/>
        <label>1</label>
    </ligand>
</feature>
<comment type="catalytic activity">
    <reaction evidence="1 8">
        <text>Release of an N-terminal amino acid, Xaa-|-Yaa-, in which Xaa is preferably Leu, but may be other amino acids including Pro although not Arg or Lys, and Yaa may be Pro. Amino acid amides and methyl esters are also readily hydrolyzed, but rates on arylamides are exceedingly low.</text>
        <dbReference type="EC" id="3.4.11.1"/>
    </reaction>
</comment>
<dbReference type="PANTHER" id="PTHR11963:SF23">
    <property type="entry name" value="CYTOSOL AMINOPEPTIDASE"/>
    <property type="match status" value="1"/>
</dbReference>
<dbReference type="CDD" id="cd00433">
    <property type="entry name" value="Peptidase_M17"/>
    <property type="match status" value="1"/>
</dbReference>
<dbReference type="Pfam" id="PF00883">
    <property type="entry name" value="Peptidase_M17"/>
    <property type="match status" value="1"/>
</dbReference>
<keyword evidence="4 8" id="KW-0031">Aminopeptidase</keyword>
<feature type="active site" evidence="8">
    <location>
        <position position="364"/>
    </location>
</feature>
<evidence type="ECO:0000256" key="4">
    <source>
        <dbReference type="ARBA" id="ARBA00022438"/>
    </source>
</evidence>
<dbReference type="Pfam" id="PF02789">
    <property type="entry name" value="Peptidase_M17_N"/>
    <property type="match status" value="1"/>
</dbReference>
<dbReference type="PANTHER" id="PTHR11963">
    <property type="entry name" value="LEUCINE AMINOPEPTIDASE-RELATED"/>
    <property type="match status" value="1"/>
</dbReference>
<reference evidence="10 11" key="1">
    <citation type="submission" date="2020-08" db="EMBL/GenBank/DDBJ databases">
        <title>A Genomic Blueprint of the Chicken Gut Microbiome.</title>
        <authorList>
            <person name="Gilroy R."/>
            <person name="Ravi A."/>
            <person name="Getino M."/>
            <person name="Pursley I."/>
            <person name="Horton D.L."/>
            <person name="Alikhan N.-F."/>
            <person name="Baker D."/>
            <person name="Gharbi K."/>
            <person name="Hall N."/>
            <person name="Watson M."/>
            <person name="Adriaenssens E.M."/>
            <person name="Foster-Nyarko E."/>
            <person name="Jarju S."/>
            <person name="Secka A."/>
            <person name="Antonio M."/>
            <person name="Oren A."/>
            <person name="Chaudhuri R."/>
            <person name="La Ragione R.M."/>
            <person name="Hildebrand F."/>
            <person name="Pallen M.J."/>
        </authorList>
    </citation>
    <scope>NUCLEOTIDE SEQUENCE [LARGE SCALE GENOMIC DNA]</scope>
    <source>
        <strain evidence="10 11">Sa2BVA9</strain>
    </source>
</reference>
<protein>
    <recommendedName>
        <fullName evidence="8">Probable cytosol aminopeptidase</fullName>
        <ecNumber evidence="8">3.4.11.1</ecNumber>
    </recommendedName>
    <alternativeName>
        <fullName evidence="8">Leucine aminopeptidase</fullName>
        <shortName evidence="8">LAP</shortName>
        <ecNumber evidence="8">3.4.11.10</ecNumber>
    </alternativeName>
    <alternativeName>
        <fullName evidence="8">Leucyl aminopeptidase</fullName>
    </alternativeName>
</protein>
<dbReference type="EMBL" id="JACSQL010000001">
    <property type="protein sequence ID" value="MBD7966860.1"/>
    <property type="molecule type" value="Genomic_DNA"/>
</dbReference>
<evidence type="ECO:0000256" key="3">
    <source>
        <dbReference type="ARBA" id="ARBA00009528"/>
    </source>
</evidence>
<accession>A0ABR8STP5</accession>
<comment type="catalytic activity">
    <reaction evidence="2 8">
        <text>Release of an N-terminal amino acid, preferentially leucine, but not glutamic or aspartic acids.</text>
        <dbReference type="EC" id="3.4.11.10"/>
    </reaction>
</comment>
<dbReference type="InterPro" id="IPR043472">
    <property type="entry name" value="Macro_dom-like"/>
</dbReference>
<keyword evidence="5 8" id="KW-0645">Protease</keyword>
<dbReference type="GO" id="GO:0004177">
    <property type="term" value="F:aminopeptidase activity"/>
    <property type="evidence" value="ECO:0007669"/>
    <property type="project" value="UniProtKB-KW"/>
</dbReference>
<feature type="binding site" evidence="8">
    <location>
        <position position="362"/>
    </location>
    <ligand>
        <name>Mn(2+)</name>
        <dbReference type="ChEBI" id="CHEBI:29035"/>
        <label>1</label>
    </ligand>
</feature>
<evidence type="ECO:0000313" key="11">
    <source>
        <dbReference type="Proteomes" id="UP000608071"/>
    </source>
</evidence>
<evidence type="ECO:0000259" key="9">
    <source>
        <dbReference type="PROSITE" id="PS00631"/>
    </source>
</evidence>
<dbReference type="EC" id="3.4.11.1" evidence="8"/>
<gene>
    <name evidence="8" type="primary">pepA</name>
    <name evidence="10" type="ORF">H9647_02165</name>
</gene>
<dbReference type="InterPro" id="IPR008283">
    <property type="entry name" value="Peptidase_M17_N"/>
</dbReference>
<dbReference type="PRINTS" id="PR00481">
    <property type="entry name" value="LAMNOPPTDASE"/>
</dbReference>
<evidence type="ECO:0000256" key="8">
    <source>
        <dbReference type="HAMAP-Rule" id="MF_00181"/>
    </source>
</evidence>
<evidence type="ECO:0000256" key="2">
    <source>
        <dbReference type="ARBA" id="ARBA00000967"/>
    </source>
</evidence>
<dbReference type="NCBIfam" id="NF002083">
    <property type="entry name" value="PRK00913.3-5"/>
    <property type="match status" value="1"/>
</dbReference>
<dbReference type="SUPFAM" id="SSF52949">
    <property type="entry name" value="Macro domain-like"/>
    <property type="match status" value="1"/>
</dbReference>
<dbReference type="InterPro" id="IPR011356">
    <property type="entry name" value="Leucine_aapep/pepB"/>
</dbReference>
<dbReference type="EC" id="3.4.11.10" evidence="8"/>
<name>A0ABR8STP5_9BACL</name>
<feature type="binding site" evidence="8">
    <location>
        <position position="362"/>
    </location>
    <ligand>
        <name>Mn(2+)</name>
        <dbReference type="ChEBI" id="CHEBI:29035"/>
        <label>2</label>
    </ligand>
</feature>
<organism evidence="10 11">
    <name type="scientific">Paenibacillus gallinarum</name>
    <dbReference type="NCBI Taxonomy" id="2762232"/>
    <lineage>
        <taxon>Bacteria</taxon>
        <taxon>Bacillati</taxon>
        <taxon>Bacillota</taxon>
        <taxon>Bacilli</taxon>
        <taxon>Bacillales</taxon>
        <taxon>Paenibacillaceae</taxon>
        <taxon>Paenibacillus</taxon>
    </lineage>
</organism>
<keyword evidence="8" id="KW-0479">Metal-binding</keyword>
<comment type="function">
    <text evidence="7 8">Presumably involved in the processing and regular turnover of intracellular proteins. Catalyzes the removal of unsubstituted N-terminal amino acids from various peptides.</text>
</comment>
<feature type="domain" description="Cytosol aminopeptidase" evidence="9">
    <location>
        <begin position="358"/>
        <end position="365"/>
    </location>
</feature>
<comment type="similarity">
    <text evidence="3 8">Belongs to the peptidase M17 family.</text>
</comment>
<feature type="binding site" evidence="8">
    <location>
        <position position="278"/>
    </location>
    <ligand>
        <name>Mn(2+)</name>
        <dbReference type="ChEBI" id="CHEBI:29035"/>
        <label>2</label>
    </ligand>
</feature>
<evidence type="ECO:0000256" key="5">
    <source>
        <dbReference type="ARBA" id="ARBA00022670"/>
    </source>
</evidence>
<feature type="binding site" evidence="8">
    <location>
        <position position="360"/>
    </location>
    <ligand>
        <name>Mn(2+)</name>
        <dbReference type="ChEBI" id="CHEBI:29035"/>
        <label>1</label>
    </ligand>
</feature>
<comment type="caution">
    <text evidence="10">The sequence shown here is derived from an EMBL/GenBank/DDBJ whole genome shotgun (WGS) entry which is preliminary data.</text>
</comment>
<dbReference type="HAMAP" id="MF_00181">
    <property type="entry name" value="Cytosol_peptidase_M17"/>
    <property type="match status" value="1"/>
</dbReference>
<feature type="active site" evidence="8">
    <location>
        <position position="290"/>
    </location>
</feature>
<proteinExistence type="inferred from homology"/>
<evidence type="ECO:0000256" key="1">
    <source>
        <dbReference type="ARBA" id="ARBA00000135"/>
    </source>
</evidence>
<feature type="binding site" evidence="8">
    <location>
        <position position="301"/>
    </location>
    <ligand>
        <name>Mn(2+)</name>
        <dbReference type="ChEBI" id="CHEBI:29035"/>
        <label>2</label>
    </ligand>
</feature>
<evidence type="ECO:0000256" key="7">
    <source>
        <dbReference type="ARBA" id="ARBA00049972"/>
    </source>
</evidence>
<dbReference type="NCBIfam" id="NF002073">
    <property type="entry name" value="PRK00913.1-2"/>
    <property type="match status" value="1"/>
</dbReference>
<keyword evidence="11" id="KW-1185">Reference proteome</keyword>
<keyword evidence="8" id="KW-0464">Manganese</keyword>
<dbReference type="Gene3D" id="3.40.630.10">
    <property type="entry name" value="Zn peptidases"/>
    <property type="match status" value="1"/>
</dbReference>
<dbReference type="InterPro" id="IPR023042">
    <property type="entry name" value="Peptidase_M17_leu_NH2_pept"/>
</dbReference>
<keyword evidence="8" id="KW-0963">Cytoplasm</keyword>
<dbReference type="SUPFAM" id="SSF53187">
    <property type="entry name" value="Zn-dependent exopeptidases"/>
    <property type="match status" value="1"/>
</dbReference>
<dbReference type="Proteomes" id="UP000608071">
    <property type="component" value="Unassembled WGS sequence"/>
</dbReference>
<comment type="cofactor">
    <cofactor evidence="8">
        <name>Mn(2+)</name>
        <dbReference type="ChEBI" id="CHEBI:29035"/>
    </cofactor>
    <text evidence="8">Binds 2 manganese ions per subunit.</text>
</comment>
<evidence type="ECO:0000313" key="10">
    <source>
        <dbReference type="EMBL" id="MBD7966860.1"/>
    </source>
</evidence>
<sequence length="511" mass="54938">MKILTYNALEVTWKTAIPVESLEAHAVICLVSEAEWITGHFPESWKQAITSVKERGLFNGSENQLFTIPVKQGSAAATLVLVGTGEHPMSVDELRNLAAKAAKASLQVSADEVVFAMPSSLMSYSDTLDISKVAHALTEGFILGAYRRKNYKQQQKAYIGPSKLTFHQEKITDPDFQKEWEKGIERGQAYAAGTNYARDLTNLPGNMLVPEDLAKAAEQLAEKHGLEYSNLDEKELEKKGMGGVLSVGKGSIHPPKMIVIKYQGRETWDGDIVGLVGKGITFDTGGISLKPRVGMEEMISDMGGAATVLGALETLSILRPQLNALVVIPTAENMPSGSAFKPGDVITTLSGRTVEILNTDAEGRVVLADGMTYAKELGATSLIDVATLTGAVLSALGDVATGAVSNDETFLSRFISASRRTGERVWPLPAYPEFQEMLRSDVADLRNSTGRNAASSTAGLFIGTFADGMPWIHLDIAGTAFLSKERGVNPKGGTGVMVRTIVEWITSVEQE</sequence>
<dbReference type="InterPro" id="IPR000819">
    <property type="entry name" value="Peptidase_M17_C"/>
</dbReference>
<keyword evidence="6 8" id="KW-0378">Hydrolase</keyword>
<feature type="binding site" evidence="8">
    <location>
        <position position="283"/>
    </location>
    <ligand>
        <name>Mn(2+)</name>
        <dbReference type="ChEBI" id="CHEBI:29035"/>
        <label>2</label>
    </ligand>
</feature>
<evidence type="ECO:0000256" key="6">
    <source>
        <dbReference type="ARBA" id="ARBA00022801"/>
    </source>
</evidence>
<dbReference type="Gene3D" id="3.40.220.10">
    <property type="entry name" value="Leucine Aminopeptidase, subunit E, domain 1"/>
    <property type="match status" value="1"/>
</dbReference>
<comment type="subcellular location">
    <subcellularLocation>
        <location evidence="8">Cytoplasm</location>
    </subcellularLocation>
</comment>
<dbReference type="PROSITE" id="PS00631">
    <property type="entry name" value="CYTOSOL_AP"/>
    <property type="match status" value="1"/>
</dbReference>